<evidence type="ECO:0000313" key="1">
    <source>
        <dbReference type="Proteomes" id="UP000694853"/>
    </source>
</evidence>
<protein>
    <submittedName>
        <fullName evidence="2">Uncharacterized protein LOC113850702</fullName>
    </submittedName>
</protein>
<keyword evidence="1" id="KW-1185">Reference proteome</keyword>
<gene>
    <name evidence="2" type="primary">LOC113850702</name>
</gene>
<dbReference type="AlphaFoldDB" id="A0A8B8K019"/>
<dbReference type="GeneID" id="113850702"/>
<dbReference type="OrthoDB" id="1939135at2759"/>
<sequence length="127" mass="14977">MKLLRKRKQRTIVKTENWTLETHLDLDEVHVLTLIEKEFGFEKAFAKGNRKYISNPSHVIELDPIQVQENLSYDIFLVEIVDHRVKQVRGKDISLVKVIWNASDEGDATWESEDKMKEAYPHLFLNQ</sequence>
<accession>A0A8B8K019</accession>
<dbReference type="PANTHER" id="PTHR46148:SF60">
    <property type="entry name" value="CHROMO DOMAIN-CONTAINING PROTEIN"/>
    <property type="match status" value="1"/>
</dbReference>
<evidence type="ECO:0000313" key="2">
    <source>
        <dbReference type="RefSeq" id="XP_027337065.1"/>
    </source>
</evidence>
<dbReference type="Proteomes" id="UP000694853">
    <property type="component" value="Unplaced"/>
</dbReference>
<organism evidence="1 2">
    <name type="scientific">Abrus precatorius</name>
    <name type="common">Indian licorice</name>
    <name type="synonym">Glycine abrus</name>
    <dbReference type="NCBI Taxonomy" id="3816"/>
    <lineage>
        <taxon>Eukaryota</taxon>
        <taxon>Viridiplantae</taxon>
        <taxon>Streptophyta</taxon>
        <taxon>Embryophyta</taxon>
        <taxon>Tracheophyta</taxon>
        <taxon>Spermatophyta</taxon>
        <taxon>Magnoliopsida</taxon>
        <taxon>eudicotyledons</taxon>
        <taxon>Gunneridae</taxon>
        <taxon>Pentapetalae</taxon>
        <taxon>rosids</taxon>
        <taxon>fabids</taxon>
        <taxon>Fabales</taxon>
        <taxon>Fabaceae</taxon>
        <taxon>Papilionoideae</taxon>
        <taxon>50 kb inversion clade</taxon>
        <taxon>NPAAA clade</taxon>
        <taxon>indigoferoid/millettioid clade</taxon>
        <taxon>Abreae</taxon>
        <taxon>Abrus</taxon>
    </lineage>
</organism>
<dbReference type="PANTHER" id="PTHR46148">
    <property type="entry name" value="CHROMO DOMAIN-CONTAINING PROTEIN"/>
    <property type="match status" value="1"/>
</dbReference>
<proteinExistence type="predicted"/>
<dbReference type="KEGG" id="aprc:113850702"/>
<dbReference type="RefSeq" id="XP_027337065.1">
    <property type="nucleotide sequence ID" value="XM_027481264.1"/>
</dbReference>
<reference evidence="2" key="2">
    <citation type="submission" date="2025-08" db="UniProtKB">
        <authorList>
            <consortium name="RefSeq"/>
        </authorList>
    </citation>
    <scope>IDENTIFICATION</scope>
    <source>
        <tissue evidence="2">Young leaves</tissue>
    </source>
</reference>
<reference evidence="1" key="1">
    <citation type="journal article" date="2019" name="Toxins">
        <title>Detection of Abrin-Like and Prepropulchellin-Like Toxin Genes and Transcripts Using Whole Genome Sequencing and Full-Length Transcript Sequencing of Abrus precatorius.</title>
        <authorList>
            <person name="Hovde B.T."/>
            <person name="Daligault H.E."/>
            <person name="Hanschen E.R."/>
            <person name="Kunde Y.A."/>
            <person name="Johnson M.B."/>
            <person name="Starkenburg S.R."/>
            <person name="Johnson S.L."/>
        </authorList>
    </citation>
    <scope>NUCLEOTIDE SEQUENCE [LARGE SCALE GENOMIC DNA]</scope>
</reference>
<name>A0A8B8K019_ABRPR</name>